<evidence type="ECO:0000256" key="6">
    <source>
        <dbReference type="ARBA" id="ARBA00015492"/>
    </source>
</evidence>
<comment type="similarity">
    <text evidence="4">Belongs to the SUA5 family.</text>
</comment>
<dbReference type="PANTHER" id="PTHR17490:SF10">
    <property type="entry name" value="THREONYLCARBAMOYL-AMP SYNTHASE"/>
    <property type="match status" value="1"/>
</dbReference>
<evidence type="ECO:0000313" key="18">
    <source>
        <dbReference type="Proteomes" id="UP001152759"/>
    </source>
</evidence>
<name>A0A9P0A5X8_BEMTA</name>
<evidence type="ECO:0000256" key="1">
    <source>
        <dbReference type="ARBA" id="ARBA00004173"/>
    </source>
</evidence>
<dbReference type="KEGG" id="btab:109044291"/>
<evidence type="ECO:0000256" key="15">
    <source>
        <dbReference type="ARBA" id="ARBA00063146"/>
    </source>
</evidence>
<evidence type="ECO:0000256" key="8">
    <source>
        <dbReference type="ARBA" id="ARBA00022490"/>
    </source>
</evidence>
<dbReference type="EC" id="2.7.7.87" evidence="5"/>
<evidence type="ECO:0000256" key="2">
    <source>
        <dbReference type="ARBA" id="ARBA00004202"/>
    </source>
</evidence>
<evidence type="ECO:0000256" key="4">
    <source>
        <dbReference type="ARBA" id="ARBA00007663"/>
    </source>
</evidence>
<dbReference type="GO" id="GO:0006450">
    <property type="term" value="P:regulation of translational fidelity"/>
    <property type="evidence" value="ECO:0007669"/>
    <property type="project" value="TreeGrafter"/>
</dbReference>
<dbReference type="GO" id="GO:0005886">
    <property type="term" value="C:plasma membrane"/>
    <property type="evidence" value="ECO:0007669"/>
    <property type="project" value="UniProtKB-SubCell"/>
</dbReference>
<keyword evidence="11" id="KW-0496">Mitochondrion</keyword>
<dbReference type="GO" id="GO:0003725">
    <property type="term" value="F:double-stranded RNA binding"/>
    <property type="evidence" value="ECO:0007669"/>
    <property type="project" value="InterPro"/>
</dbReference>
<dbReference type="InterPro" id="IPR006070">
    <property type="entry name" value="Sua5-like_dom"/>
</dbReference>
<dbReference type="GO" id="GO:0005739">
    <property type="term" value="C:mitochondrion"/>
    <property type="evidence" value="ECO:0007669"/>
    <property type="project" value="UniProtKB-SubCell"/>
</dbReference>
<feature type="domain" description="YrdC-like" evidence="16">
    <location>
        <begin position="16"/>
        <end position="205"/>
    </location>
</feature>
<dbReference type="EMBL" id="OU963864">
    <property type="protein sequence ID" value="CAH0386344.1"/>
    <property type="molecule type" value="Genomic_DNA"/>
</dbReference>
<evidence type="ECO:0000256" key="11">
    <source>
        <dbReference type="ARBA" id="ARBA00023128"/>
    </source>
</evidence>
<evidence type="ECO:0000259" key="16">
    <source>
        <dbReference type="PROSITE" id="PS51163"/>
    </source>
</evidence>
<protein>
    <recommendedName>
        <fullName evidence="6">Threonylcarbamoyl-AMP synthase</fullName>
        <ecNumber evidence="5">2.7.7.87</ecNumber>
    </recommendedName>
</protein>
<comment type="subunit">
    <text evidence="15">Interacts with RSC1A1.</text>
</comment>
<organism evidence="17 18">
    <name type="scientific">Bemisia tabaci</name>
    <name type="common">Sweetpotato whitefly</name>
    <name type="synonym">Aleurodes tabaci</name>
    <dbReference type="NCBI Taxonomy" id="7038"/>
    <lineage>
        <taxon>Eukaryota</taxon>
        <taxon>Metazoa</taxon>
        <taxon>Ecdysozoa</taxon>
        <taxon>Arthropoda</taxon>
        <taxon>Hexapoda</taxon>
        <taxon>Insecta</taxon>
        <taxon>Pterygota</taxon>
        <taxon>Neoptera</taxon>
        <taxon>Paraneoptera</taxon>
        <taxon>Hemiptera</taxon>
        <taxon>Sternorrhyncha</taxon>
        <taxon>Aleyrodoidea</taxon>
        <taxon>Aleyrodidae</taxon>
        <taxon>Aleyrodinae</taxon>
        <taxon>Bemisia</taxon>
    </lineage>
</organism>
<comment type="subcellular location">
    <subcellularLocation>
        <location evidence="2">Cell membrane</location>
        <topology evidence="2">Peripheral membrane protein</topology>
    </subcellularLocation>
    <subcellularLocation>
        <location evidence="3">Cytoplasm</location>
    </subcellularLocation>
    <subcellularLocation>
        <location evidence="1">Mitochondrion</location>
    </subcellularLocation>
</comment>
<keyword evidence="8" id="KW-0963">Cytoplasm</keyword>
<dbReference type="SUPFAM" id="SSF55821">
    <property type="entry name" value="YrdC/RibB"/>
    <property type="match status" value="1"/>
</dbReference>
<keyword evidence="12" id="KW-0472">Membrane</keyword>
<evidence type="ECO:0000313" key="17">
    <source>
        <dbReference type="EMBL" id="CAH0386344.1"/>
    </source>
</evidence>
<dbReference type="GO" id="GO:0061710">
    <property type="term" value="F:L-threonylcarbamoyladenylate synthase"/>
    <property type="evidence" value="ECO:0007669"/>
    <property type="project" value="UniProtKB-EC"/>
</dbReference>
<dbReference type="PANTHER" id="PTHR17490">
    <property type="entry name" value="SUA5"/>
    <property type="match status" value="1"/>
</dbReference>
<keyword evidence="9" id="KW-0808">Transferase</keyword>
<dbReference type="InterPro" id="IPR050156">
    <property type="entry name" value="TC-AMP_synthase_SUA5"/>
</dbReference>
<comment type="function">
    <text evidence="14">Cytoplasmic and mitochondrial threonylcarbamoyl-AMP synthase required for the formation of a threonylcarbamoyl group on adenosine at position 37 (t(6)A37) in tRNAs that read codons beginning with adenine. Catalyzes the conversion of L-threonine, HCO(3)(-)/CO(2) and ATP to give threonylcarbamoyl-AMP (TC-AMP) as the acyladenylate intermediate, with the release of diphosphate. Participates in t(6)A37 formation in cytoplasmic and mitochondrial tRNAs. May regulate the activity of some transporters.</text>
</comment>
<dbReference type="NCBIfam" id="TIGR00057">
    <property type="entry name" value="L-threonylcarbamoyladenylate synthase"/>
    <property type="match status" value="1"/>
</dbReference>
<evidence type="ECO:0000256" key="7">
    <source>
        <dbReference type="ARBA" id="ARBA00022475"/>
    </source>
</evidence>
<accession>A0A9P0A5X8</accession>
<proteinExistence type="inferred from homology"/>
<comment type="catalytic activity">
    <reaction evidence="13">
        <text>L-threonine + hydrogencarbonate + ATP = L-threonylcarbamoyladenylate + diphosphate + H2O</text>
        <dbReference type="Rhea" id="RHEA:36407"/>
        <dbReference type="ChEBI" id="CHEBI:15377"/>
        <dbReference type="ChEBI" id="CHEBI:17544"/>
        <dbReference type="ChEBI" id="CHEBI:30616"/>
        <dbReference type="ChEBI" id="CHEBI:33019"/>
        <dbReference type="ChEBI" id="CHEBI:57926"/>
        <dbReference type="ChEBI" id="CHEBI:73682"/>
        <dbReference type="EC" id="2.7.7.87"/>
    </reaction>
</comment>
<keyword evidence="7" id="KW-1003">Cell membrane</keyword>
<dbReference type="AlphaFoldDB" id="A0A9P0A5X8"/>
<reference evidence="17" key="1">
    <citation type="submission" date="2021-12" db="EMBL/GenBank/DDBJ databases">
        <authorList>
            <person name="King R."/>
        </authorList>
    </citation>
    <scope>NUCLEOTIDE SEQUENCE</scope>
</reference>
<keyword evidence="18" id="KW-1185">Reference proteome</keyword>
<keyword evidence="10" id="KW-0809">Transit peptide</keyword>
<dbReference type="Pfam" id="PF01300">
    <property type="entry name" value="Sua5_yciO_yrdC"/>
    <property type="match status" value="1"/>
</dbReference>
<sequence>MSSINRKLFKIAENEKKIAFLAGKLIIDGLVIGLPTDTVYGLAADATNDCAIEKLYEIKKRDLKKPIAICVGQVEEVNRWGVTVNIPENLLEALLPGPVTILLKRTDTLEKSLNPGVEKIGIRIPDNKFIRDIANLTRRPLALTSANLSDRPSTLDPEEFRDLWDQLAAVFDGGKIGKSSASRAGSTVIDLSELGKYKIVREGCAYKETLDILHKFELKNKDEVES</sequence>
<evidence type="ECO:0000256" key="5">
    <source>
        <dbReference type="ARBA" id="ARBA00012584"/>
    </source>
</evidence>
<dbReference type="InterPro" id="IPR017945">
    <property type="entry name" value="DHBP_synth_RibB-like_a/b_dom"/>
</dbReference>
<dbReference type="GO" id="GO:0000049">
    <property type="term" value="F:tRNA binding"/>
    <property type="evidence" value="ECO:0007669"/>
    <property type="project" value="TreeGrafter"/>
</dbReference>
<evidence type="ECO:0000256" key="13">
    <source>
        <dbReference type="ARBA" id="ARBA00048366"/>
    </source>
</evidence>
<evidence type="ECO:0000256" key="9">
    <source>
        <dbReference type="ARBA" id="ARBA00022679"/>
    </source>
</evidence>
<evidence type="ECO:0000256" key="3">
    <source>
        <dbReference type="ARBA" id="ARBA00004496"/>
    </source>
</evidence>
<evidence type="ECO:0000256" key="14">
    <source>
        <dbReference type="ARBA" id="ARBA00058524"/>
    </source>
</evidence>
<dbReference type="Gene3D" id="3.90.870.10">
    <property type="entry name" value="DHBP synthase"/>
    <property type="match status" value="1"/>
</dbReference>
<dbReference type="PROSITE" id="PS51163">
    <property type="entry name" value="YRDC"/>
    <property type="match status" value="1"/>
</dbReference>
<dbReference type="FunFam" id="3.90.870.10:FF:000007">
    <property type="entry name" value="YrdC N6-threonylcarbamoyltransferase domain containing"/>
    <property type="match status" value="1"/>
</dbReference>
<evidence type="ECO:0000256" key="10">
    <source>
        <dbReference type="ARBA" id="ARBA00022946"/>
    </source>
</evidence>
<dbReference type="Proteomes" id="UP001152759">
    <property type="component" value="Chromosome 3"/>
</dbReference>
<evidence type="ECO:0000256" key="12">
    <source>
        <dbReference type="ARBA" id="ARBA00023136"/>
    </source>
</evidence>
<gene>
    <name evidence="17" type="ORF">BEMITA_LOCUS5473</name>
</gene>